<protein>
    <submittedName>
        <fullName evidence="1">Uncharacterized protein</fullName>
    </submittedName>
</protein>
<organism evidence="1">
    <name type="scientific">Brassica cretica</name>
    <name type="common">Mustard</name>
    <dbReference type="NCBI Taxonomy" id="69181"/>
    <lineage>
        <taxon>Eukaryota</taxon>
        <taxon>Viridiplantae</taxon>
        <taxon>Streptophyta</taxon>
        <taxon>Embryophyta</taxon>
        <taxon>Tracheophyta</taxon>
        <taxon>Spermatophyta</taxon>
        <taxon>Magnoliopsida</taxon>
        <taxon>eudicotyledons</taxon>
        <taxon>Gunneridae</taxon>
        <taxon>Pentapetalae</taxon>
        <taxon>rosids</taxon>
        <taxon>malvids</taxon>
        <taxon>Brassicales</taxon>
        <taxon>Brassicaceae</taxon>
        <taxon>Brassiceae</taxon>
        <taxon>Brassica</taxon>
    </lineage>
</organism>
<sequence>MTRKECLEQVKAAPSVISAMTQLLRTTQTPHPLFKDNTMRATCHVFHGRGSETKTKSLPTVLCCCPIQGMLTTTTSMDASKIKT</sequence>
<dbReference type="AlphaFoldDB" id="A0A8S9L8X7"/>
<evidence type="ECO:0000313" key="1">
    <source>
        <dbReference type="EMBL" id="KAF2602692.1"/>
    </source>
</evidence>
<comment type="caution">
    <text evidence="1">The sequence shown here is derived from an EMBL/GenBank/DDBJ whole genome shotgun (WGS) entry which is preliminary data.</text>
</comment>
<proteinExistence type="predicted"/>
<gene>
    <name evidence="1" type="ORF">F2Q70_00028542</name>
</gene>
<dbReference type="EMBL" id="QGKY02000094">
    <property type="protein sequence ID" value="KAF2602692.1"/>
    <property type="molecule type" value="Genomic_DNA"/>
</dbReference>
<reference evidence="1" key="1">
    <citation type="submission" date="2019-12" db="EMBL/GenBank/DDBJ databases">
        <title>Genome sequencing and annotation of Brassica cretica.</title>
        <authorList>
            <person name="Studholme D.J."/>
            <person name="Sarris P.F."/>
        </authorList>
    </citation>
    <scope>NUCLEOTIDE SEQUENCE</scope>
    <source>
        <strain evidence="1">PFS-102/07</strain>
        <tissue evidence="1">Leaf</tissue>
    </source>
</reference>
<accession>A0A8S9L8X7</accession>
<name>A0A8S9L8X7_BRACR</name>